<keyword evidence="4" id="KW-1185">Reference proteome</keyword>
<keyword evidence="1" id="KW-0677">Repeat</keyword>
<dbReference type="Gene3D" id="1.10.510.10">
    <property type="entry name" value="Transferase(Phosphotransferase) domain 1"/>
    <property type="match status" value="1"/>
</dbReference>
<evidence type="ECO:0000256" key="1">
    <source>
        <dbReference type="ARBA" id="ARBA00022737"/>
    </source>
</evidence>
<comment type="caution">
    <text evidence="3">The sequence shown here is derived from an EMBL/GenBank/DDBJ whole genome shotgun (WGS) entry which is preliminary data.</text>
</comment>
<gene>
    <name evidence="3" type="ORF">O3P69_007289</name>
</gene>
<accession>A0AAW0V6P9</accession>
<organism evidence="3 4">
    <name type="scientific">Scylla paramamosain</name>
    <name type="common">Mud crab</name>
    <dbReference type="NCBI Taxonomy" id="85552"/>
    <lineage>
        <taxon>Eukaryota</taxon>
        <taxon>Metazoa</taxon>
        <taxon>Ecdysozoa</taxon>
        <taxon>Arthropoda</taxon>
        <taxon>Crustacea</taxon>
        <taxon>Multicrustacea</taxon>
        <taxon>Malacostraca</taxon>
        <taxon>Eumalacostraca</taxon>
        <taxon>Eucarida</taxon>
        <taxon>Decapoda</taxon>
        <taxon>Pleocyemata</taxon>
        <taxon>Brachyura</taxon>
        <taxon>Eubrachyura</taxon>
        <taxon>Portunoidea</taxon>
        <taxon>Portunidae</taxon>
        <taxon>Portuninae</taxon>
        <taxon>Scylla</taxon>
    </lineage>
</organism>
<dbReference type="InterPro" id="IPR011019">
    <property type="entry name" value="KIND_dom"/>
</dbReference>
<dbReference type="PROSITE" id="PS51377">
    <property type="entry name" value="KIND"/>
    <property type="match status" value="1"/>
</dbReference>
<name>A0AAW0V6P9_SCYPA</name>
<proteinExistence type="predicted"/>
<evidence type="ECO:0000313" key="3">
    <source>
        <dbReference type="EMBL" id="KAK8406567.1"/>
    </source>
</evidence>
<sequence>MVTLAAVLKCRGTPLKEEETWAFLAATATTVQDALLSGEGVHGVVVCPDGLALRRCGRVELLPTTADAHALFLPPVEEQHDGERLATPRYPTLHHTHTLPNLATPISCQTSA</sequence>
<feature type="domain" description="KIND" evidence="2">
    <location>
        <begin position="2"/>
        <end position="112"/>
    </location>
</feature>
<protein>
    <recommendedName>
        <fullName evidence="2">KIND domain-containing protein</fullName>
    </recommendedName>
</protein>
<evidence type="ECO:0000313" key="4">
    <source>
        <dbReference type="Proteomes" id="UP001487740"/>
    </source>
</evidence>
<dbReference type="AlphaFoldDB" id="A0AAW0V6P9"/>
<dbReference type="Proteomes" id="UP001487740">
    <property type="component" value="Unassembled WGS sequence"/>
</dbReference>
<reference evidence="3 4" key="1">
    <citation type="submission" date="2023-03" db="EMBL/GenBank/DDBJ databases">
        <title>High-quality genome of Scylla paramamosain provides insights in environmental adaptation.</title>
        <authorList>
            <person name="Zhang L."/>
        </authorList>
    </citation>
    <scope>NUCLEOTIDE SEQUENCE [LARGE SCALE GENOMIC DNA]</scope>
    <source>
        <strain evidence="3">LZ_2023a</strain>
        <tissue evidence="3">Muscle</tissue>
    </source>
</reference>
<dbReference type="EMBL" id="JARAKH010000002">
    <property type="protein sequence ID" value="KAK8406567.1"/>
    <property type="molecule type" value="Genomic_DNA"/>
</dbReference>
<evidence type="ECO:0000259" key="2">
    <source>
        <dbReference type="PROSITE" id="PS51377"/>
    </source>
</evidence>